<evidence type="ECO:0000313" key="4">
    <source>
        <dbReference type="Proteomes" id="UP001145072"/>
    </source>
</evidence>
<keyword evidence="2" id="KW-1133">Transmembrane helix</keyword>
<dbReference type="EMBL" id="JAMQJZ010000004">
    <property type="protein sequence ID" value="MDC3419995.1"/>
    <property type="molecule type" value="Genomic_DNA"/>
</dbReference>
<evidence type="ECO:0000256" key="2">
    <source>
        <dbReference type="SAM" id="Phobius"/>
    </source>
</evidence>
<keyword evidence="2" id="KW-0812">Transmembrane</keyword>
<gene>
    <name evidence="3" type="ORF">NC661_06380</name>
</gene>
<feature type="region of interest" description="Disordered" evidence="1">
    <location>
        <begin position="87"/>
        <end position="150"/>
    </location>
</feature>
<accession>A0A9X4AJ17</accession>
<protein>
    <submittedName>
        <fullName evidence="3">Uncharacterized protein</fullName>
    </submittedName>
</protein>
<keyword evidence="2" id="KW-0472">Membrane</keyword>
<name>A0A9X4AJ17_9BACI</name>
<feature type="compositionally biased region" description="Polar residues" evidence="1">
    <location>
        <begin position="122"/>
        <end position="144"/>
    </location>
</feature>
<organism evidence="3 4">
    <name type="scientific">Aquibacillus koreensis</name>
    <dbReference type="NCBI Taxonomy" id="279446"/>
    <lineage>
        <taxon>Bacteria</taxon>
        <taxon>Bacillati</taxon>
        <taxon>Bacillota</taxon>
        <taxon>Bacilli</taxon>
        <taxon>Bacillales</taxon>
        <taxon>Bacillaceae</taxon>
        <taxon>Aquibacillus</taxon>
    </lineage>
</organism>
<reference evidence="3" key="1">
    <citation type="submission" date="2022-06" db="EMBL/GenBank/DDBJ databases">
        <title>Aquibacillus sp. a new bacterium isolated from soil saline samples.</title>
        <authorList>
            <person name="Galisteo C."/>
            <person name="De La Haba R."/>
            <person name="Sanchez-Porro C."/>
            <person name="Ventosa A."/>
        </authorList>
    </citation>
    <scope>NUCLEOTIDE SEQUENCE</scope>
    <source>
        <strain evidence="3">JCM 12387</strain>
    </source>
</reference>
<dbReference type="AlphaFoldDB" id="A0A9X4AJ17"/>
<dbReference type="RefSeq" id="WP_259868631.1">
    <property type="nucleotide sequence ID" value="NZ_JAMQJZ010000004.1"/>
</dbReference>
<comment type="caution">
    <text evidence="3">The sequence shown here is derived from an EMBL/GenBank/DDBJ whole genome shotgun (WGS) entry which is preliminary data.</text>
</comment>
<dbReference type="Proteomes" id="UP001145072">
    <property type="component" value="Unassembled WGS sequence"/>
</dbReference>
<keyword evidence="4" id="KW-1185">Reference proteome</keyword>
<evidence type="ECO:0000256" key="1">
    <source>
        <dbReference type="SAM" id="MobiDB-lite"/>
    </source>
</evidence>
<sequence length="150" mass="16185">MINMDQLDPTSLATLSAIVAAVVAVTGDAFNLPKKYRSLIAIGLAIVFVFLPSWILTKVLTACIIGVTASGVYSQIKPSKLISKLTNNKTSPIAKQGKNRAQPDKLIGKLTNNKAPREAKQAKNQAQPDNQKNYHNATVTPSNQSDKKQN</sequence>
<feature type="transmembrane region" description="Helical" evidence="2">
    <location>
        <begin position="39"/>
        <end position="56"/>
    </location>
</feature>
<proteinExistence type="predicted"/>
<evidence type="ECO:0000313" key="3">
    <source>
        <dbReference type="EMBL" id="MDC3419995.1"/>
    </source>
</evidence>
<feature type="transmembrane region" description="Helical" evidence="2">
    <location>
        <begin position="12"/>
        <end position="32"/>
    </location>
</feature>